<evidence type="ECO:0000313" key="3">
    <source>
        <dbReference type="Proteomes" id="UP000623958"/>
    </source>
</evidence>
<keyword evidence="2" id="KW-0378">Hydrolase</keyword>
<organism evidence="2 3">
    <name type="scientific">Xanthomonas boreopolis</name>
    <dbReference type="NCBI Taxonomy" id="86183"/>
    <lineage>
        <taxon>Bacteria</taxon>
        <taxon>Pseudomonadati</taxon>
        <taxon>Pseudomonadota</taxon>
        <taxon>Gammaproteobacteria</taxon>
        <taxon>Lysobacterales</taxon>
        <taxon>Lysobacteraceae</taxon>
        <taxon>Xanthomonas</taxon>
    </lineage>
</organism>
<dbReference type="Proteomes" id="UP000623958">
    <property type="component" value="Unassembled WGS sequence"/>
</dbReference>
<dbReference type="InterPro" id="IPR029058">
    <property type="entry name" value="AB_hydrolase_fold"/>
</dbReference>
<dbReference type="RefSeq" id="WP_434028285.1">
    <property type="nucleotide sequence ID" value="NZ_BNBA01000001.1"/>
</dbReference>
<evidence type="ECO:0000313" key="2">
    <source>
        <dbReference type="EMBL" id="GHH46090.1"/>
    </source>
</evidence>
<sequence length="288" mass="30854">MRLAFGVGGWLFPRQAGRRIEAVFTRPSVQGRERALAAPLLDAELDSLEIDGETVTLYRWGDAATQPLLLFSHGWSSFGLRVSPWLPRLREQGYAVASFDQVAHGRSSGRHATLPGFGRVLARVARRLGPLEGVIGHSLGGAAIGLALAEGMEARRAVLIAPPADALAATERFARAMGLGAPALPMFRRALERRAGASLPAIAVQHVVPGLAVPALVVHDLADREVPWDEGERYARYWPGSRLLNTTGLGHHRIAGDAQVIEAGLRFLRGEAVGERVVSTPALPYGLA</sequence>
<dbReference type="Gene3D" id="3.40.50.1820">
    <property type="entry name" value="alpha/beta hydrolase"/>
    <property type="match status" value="1"/>
</dbReference>
<comment type="caution">
    <text evidence="2">The sequence shown here is derived from an EMBL/GenBank/DDBJ whole genome shotgun (WGS) entry which is preliminary data.</text>
</comment>
<dbReference type="AlphaFoldDB" id="A0A919KGE7"/>
<accession>A0A919KGE7</accession>
<reference evidence="2" key="2">
    <citation type="submission" date="2020-09" db="EMBL/GenBank/DDBJ databases">
        <authorList>
            <person name="Sun Q."/>
            <person name="Ohkuma M."/>
        </authorList>
    </citation>
    <scope>NUCLEOTIDE SEQUENCE</scope>
    <source>
        <strain evidence="2">JCM 13306</strain>
    </source>
</reference>
<feature type="domain" description="Serine aminopeptidase S33" evidence="1">
    <location>
        <begin position="67"/>
        <end position="169"/>
    </location>
</feature>
<dbReference type="GO" id="GO:0016787">
    <property type="term" value="F:hydrolase activity"/>
    <property type="evidence" value="ECO:0007669"/>
    <property type="project" value="UniProtKB-KW"/>
</dbReference>
<dbReference type="Pfam" id="PF12146">
    <property type="entry name" value="Hydrolase_4"/>
    <property type="match status" value="1"/>
</dbReference>
<protein>
    <submittedName>
        <fullName evidence="2">Alpha/beta hydrolase</fullName>
    </submittedName>
</protein>
<reference evidence="2" key="1">
    <citation type="journal article" date="2014" name="Int. J. Syst. Evol. Microbiol.">
        <title>Complete genome sequence of Corynebacterium casei LMG S-19264T (=DSM 44701T), isolated from a smear-ripened cheese.</title>
        <authorList>
            <consortium name="US DOE Joint Genome Institute (JGI-PGF)"/>
            <person name="Walter F."/>
            <person name="Albersmeier A."/>
            <person name="Kalinowski J."/>
            <person name="Ruckert C."/>
        </authorList>
    </citation>
    <scope>NUCLEOTIDE SEQUENCE</scope>
    <source>
        <strain evidence="2">JCM 13306</strain>
    </source>
</reference>
<proteinExistence type="predicted"/>
<keyword evidence="3" id="KW-1185">Reference proteome</keyword>
<dbReference type="EMBL" id="BNBA01000001">
    <property type="protein sequence ID" value="GHH46090.1"/>
    <property type="molecule type" value="Genomic_DNA"/>
</dbReference>
<dbReference type="SUPFAM" id="SSF53474">
    <property type="entry name" value="alpha/beta-Hydrolases"/>
    <property type="match status" value="1"/>
</dbReference>
<gene>
    <name evidence="2" type="ORF">GCM10009090_00530</name>
</gene>
<evidence type="ECO:0000259" key="1">
    <source>
        <dbReference type="Pfam" id="PF12146"/>
    </source>
</evidence>
<name>A0A919KGE7_9XANT</name>
<dbReference type="InterPro" id="IPR022742">
    <property type="entry name" value="Hydrolase_4"/>
</dbReference>